<dbReference type="EMBL" id="FQXJ01000016">
    <property type="protein sequence ID" value="SHI30149.1"/>
    <property type="molecule type" value="Genomic_DNA"/>
</dbReference>
<gene>
    <name evidence="3" type="ORF">SAMN02746098_03851</name>
</gene>
<keyword evidence="1" id="KW-0547">Nucleotide-binding</keyword>
<reference evidence="4" key="1">
    <citation type="submission" date="2016-11" db="EMBL/GenBank/DDBJ databases">
        <authorList>
            <person name="Varghese N."/>
            <person name="Submissions S."/>
        </authorList>
    </citation>
    <scope>NUCLEOTIDE SEQUENCE [LARGE SCALE GENOMIC DNA]</scope>
    <source>
        <strain evidence="4">DSM 15449</strain>
    </source>
</reference>
<feature type="domain" description="ATP-grasp" evidence="2">
    <location>
        <begin position="108"/>
        <end position="299"/>
    </location>
</feature>
<dbReference type="PROSITE" id="PS50975">
    <property type="entry name" value="ATP_GRASP"/>
    <property type="match status" value="1"/>
</dbReference>
<evidence type="ECO:0000313" key="4">
    <source>
        <dbReference type="Proteomes" id="UP000183954"/>
    </source>
</evidence>
<dbReference type="Proteomes" id="UP000183954">
    <property type="component" value="Unassembled WGS sequence"/>
</dbReference>
<keyword evidence="4" id="KW-1185">Reference proteome</keyword>
<proteinExistence type="predicted"/>
<dbReference type="InterPro" id="IPR003806">
    <property type="entry name" value="ATP-grasp_PylC-type"/>
</dbReference>
<name>A0A1M6A1A4_9FIRM</name>
<keyword evidence="1" id="KW-0067">ATP-binding</keyword>
<dbReference type="InterPro" id="IPR016677">
    <property type="entry name" value="UCP016817_carboligase"/>
</dbReference>
<accession>A0A1M6A1A4</accession>
<dbReference type="AlphaFoldDB" id="A0A1M6A1A4"/>
<dbReference type="GO" id="GO:0016874">
    <property type="term" value="F:ligase activity"/>
    <property type="evidence" value="ECO:0007669"/>
    <property type="project" value="UniProtKB-KW"/>
</dbReference>
<keyword evidence="3" id="KW-0436">Ligase</keyword>
<dbReference type="RefSeq" id="WP_073031336.1">
    <property type="nucleotide sequence ID" value="NZ_FQXJ01000016.1"/>
</dbReference>
<evidence type="ECO:0000313" key="3">
    <source>
        <dbReference type="EMBL" id="SHI30149.1"/>
    </source>
</evidence>
<protein>
    <submittedName>
        <fullName evidence="3">Predicted ATP-dependent carboligase, ATP-grasp superfamily</fullName>
    </submittedName>
</protein>
<sequence length="412" mass="45662">MFLLAGVSIRAMMESAVEAGFSVMGIDFFGDVDSRWCGKTLSLVNDFKSAPTVRNLLQAAKTISCEGMTYASGPENQPDPLVFWAERGLLMGNGISTLKQVRDPWRLKATLLEIGVSMPLFYSVEQWRPEGTEKKWLLKAVNRGGGHGILELPQNKAVALELIADLGDPAQYIIEEYLSGIPASVTFLADGREAVVLGTSRQLVGLQGPSGKPYIYAGNIVPLDTAFLSGLSSFEADMIRISQHLTITFGLRGLNTLDFMINSRGIWILELNPRWSASVELIEKWRGKRFFSDHITACGGRGLRDTHSVELSLRRGKKNDFQGFWGKRIVYAQTSFNVKEQLGRNLDFLYEQGVRDIPFPGTQIECGQPICTVIAKAESDMTCWEELQVKGEWVARVFGDLSSSVVRQAESH</sequence>
<organism evidence="3 4">
    <name type="scientific">Desulfosporosinus lacus DSM 15449</name>
    <dbReference type="NCBI Taxonomy" id="1121420"/>
    <lineage>
        <taxon>Bacteria</taxon>
        <taxon>Bacillati</taxon>
        <taxon>Bacillota</taxon>
        <taxon>Clostridia</taxon>
        <taxon>Eubacteriales</taxon>
        <taxon>Desulfitobacteriaceae</taxon>
        <taxon>Desulfosporosinus</taxon>
    </lineage>
</organism>
<evidence type="ECO:0000256" key="1">
    <source>
        <dbReference type="PROSITE-ProRule" id="PRU00409"/>
    </source>
</evidence>
<dbReference type="GO" id="GO:0005524">
    <property type="term" value="F:ATP binding"/>
    <property type="evidence" value="ECO:0007669"/>
    <property type="project" value="UniProtKB-UniRule"/>
</dbReference>
<dbReference type="SUPFAM" id="SSF56059">
    <property type="entry name" value="Glutathione synthetase ATP-binding domain-like"/>
    <property type="match status" value="1"/>
</dbReference>
<dbReference type="Pfam" id="PF02655">
    <property type="entry name" value="ATP-grasp_3"/>
    <property type="match status" value="1"/>
</dbReference>
<dbReference type="GO" id="GO:0046872">
    <property type="term" value="F:metal ion binding"/>
    <property type="evidence" value="ECO:0007669"/>
    <property type="project" value="InterPro"/>
</dbReference>
<dbReference type="STRING" id="1121420.SAMN02746098_03851"/>
<dbReference type="PIRSF" id="PIRSF016817">
    <property type="entry name" value="UCP016817_carboligase"/>
    <property type="match status" value="1"/>
</dbReference>
<evidence type="ECO:0000259" key="2">
    <source>
        <dbReference type="PROSITE" id="PS50975"/>
    </source>
</evidence>
<dbReference type="OrthoDB" id="1804072at2"/>
<dbReference type="Gene3D" id="3.30.470.20">
    <property type="entry name" value="ATP-grasp fold, B domain"/>
    <property type="match status" value="1"/>
</dbReference>
<dbReference type="InterPro" id="IPR011761">
    <property type="entry name" value="ATP-grasp"/>
</dbReference>